<evidence type="ECO:0000313" key="11">
    <source>
        <dbReference type="Proteomes" id="UP000695000"/>
    </source>
</evidence>
<evidence type="ECO:0000256" key="3">
    <source>
        <dbReference type="ARBA" id="ARBA00022729"/>
    </source>
</evidence>
<evidence type="ECO:0000256" key="10">
    <source>
        <dbReference type="SAM" id="SignalP"/>
    </source>
</evidence>
<dbReference type="Gene3D" id="3.40.50.1820">
    <property type="entry name" value="alpha/beta hydrolase"/>
    <property type="match status" value="1"/>
</dbReference>
<keyword evidence="3 10" id="KW-0732">Signal</keyword>
<evidence type="ECO:0000256" key="8">
    <source>
        <dbReference type="ARBA" id="ARBA00093223"/>
    </source>
</evidence>
<sequence>MHTRIAIALLIAIFCICNGHKPVVLLHGIMTGNESLGLIKGRILEKHPGTVIYNLDRFAGWSSLDNLWFQVNELGKDVMDICKRHPEGVHLLGYSQGALISRVILQTFPQHNVINFISLSGPQAGQYGTSFLHIIFPGLALKGAFELFYSHVGQHTSVGNYWNDPFHQELYFSYSQFLPFVNNEIITNKSETFRVGLLKLNKMVLIGGPDDNVITPWQSSQFGYFGDNDSIVEMANRDIYTKDLIGLKSLDKKKKLDIITVPGINHFMWHLNISIVDNYILKYLN</sequence>
<evidence type="ECO:0000313" key="12">
    <source>
        <dbReference type="RefSeq" id="XP_017785239.1"/>
    </source>
</evidence>
<feature type="signal peptide" evidence="10">
    <location>
        <begin position="1"/>
        <end position="19"/>
    </location>
</feature>
<evidence type="ECO:0000256" key="7">
    <source>
        <dbReference type="ARBA" id="ARBA00038848"/>
    </source>
</evidence>
<dbReference type="PANTHER" id="PTHR11247:SF27">
    <property type="entry name" value="LYSOSOMAL THIOESTERASE PPT2"/>
    <property type="match status" value="1"/>
</dbReference>
<dbReference type="Proteomes" id="UP000695000">
    <property type="component" value="Unplaced"/>
</dbReference>
<proteinExistence type="inferred from homology"/>
<organism evidence="11 12">
    <name type="scientific">Nicrophorus vespilloides</name>
    <name type="common">Boreal carrion beetle</name>
    <dbReference type="NCBI Taxonomy" id="110193"/>
    <lineage>
        <taxon>Eukaryota</taxon>
        <taxon>Metazoa</taxon>
        <taxon>Ecdysozoa</taxon>
        <taxon>Arthropoda</taxon>
        <taxon>Hexapoda</taxon>
        <taxon>Insecta</taxon>
        <taxon>Pterygota</taxon>
        <taxon>Neoptera</taxon>
        <taxon>Endopterygota</taxon>
        <taxon>Coleoptera</taxon>
        <taxon>Polyphaga</taxon>
        <taxon>Staphyliniformia</taxon>
        <taxon>Silphidae</taxon>
        <taxon>Nicrophorinae</taxon>
        <taxon>Nicrophorus</taxon>
    </lineage>
</organism>
<evidence type="ECO:0000256" key="5">
    <source>
        <dbReference type="ARBA" id="ARBA00023180"/>
    </source>
</evidence>
<dbReference type="SUPFAM" id="SSF53474">
    <property type="entry name" value="alpha/beta-Hydrolases"/>
    <property type="match status" value="1"/>
</dbReference>
<dbReference type="PANTHER" id="PTHR11247">
    <property type="entry name" value="PALMITOYL-PROTEIN THIOESTERASE/DOLICHYLDIPHOSPHATASE 1"/>
    <property type="match status" value="1"/>
</dbReference>
<comment type="catalytic activity">
    <reaction evidence="8">
        <text>S-hexadecanoyl-N-acetylcysteamine + H2O = N-acetylcysteamine + hexadecanoate + H(+)</text>
        <dbReference type="Rhea" id="RHEA:84099"/>
        <dbReference type="ChEBI" id="CHEBI:7896"/>
        <dbReference type="ChEBI" id="CHEBI:15377"/>
        <dbReference type="ChEBI" id="CHEBI:15378"/>
        <dbReference type="ChEBI" id="CHEBI:74410"/>
        <dbReference type="ChEBI" id="CHEBI:233601"/>
    </reaction>
</comment>
<keyword evidence="4" id="KW-0378">Hydrolase</keyword>
<evidence type="ECO:0000256" key="1">
    <source>
        <dbReference type="ARBA" id="ARBA00004371"/>
    </source>
</evidence>
<dbReference type="GeneID" id="108568575"/>
<keyword evidence="5" id="KW-0325">Glycoprotein</keyword>
<dbReference type="InterPro" id="IPR029058">
    <property type="entry name" value="AB_hydrolase_fold"/>
</dbReference>
<evidence type="ECO:0000256" key="4">
    <source>
        <dbReference type="ARBA" id="ARBA00022801"/>
    </source>
</evidence>
<dbReference type="Pfam" id="PF02089">
    <property type="entry name" value="Palm_thioest"/>
    <property type="match status" value="1"/>
</dbReference>
<evidence type="ECO:0000256" key="6">
    <source>
        <dbReference type="ARBA" id="ARBA00023228"/>
    </source>
</evidence>
<feature type="chain" id="PRO_5046410631" description="palmitoyl-CoA hydrolase" evidence="10">
    <location>
        <begin position="20"/>
        <end position="285"/>
    </location>
</feature>
<dbReference type="RefSeq" id="XP_017785239.1">
    <property type="nucleotide sequence ID" value="XM_017929750.1"/>
</dbReference>
<reference evidence="12" key="1">
    <citation type="submission" date="2025-08" db="UniProtKB">
        <authorList>
            <consortium name="RefSeq"/>
        </authorList>
    </citation>
    <scope>IDENTIFICATION</scope>
    <source>
        <tissue evidence="12">Whole Larva</tissue>
    </source>
</reference>
<protein>
    <recommendedName>
        <fullName evidence="7">palmitoyl-CoA hydrolase</fullName>
        <ecNumber evidence="7">3.1.2.2</ecNumber>
    </recommendedName>
</protein>
<evidence type="ECO:0000256" key="2">
    <source>
        <dbReference type="ARBA" id="ARBA00010758"/>
    </source>
</evidence>
<comment type="subcellular location">
    <subcellularLocation>
        <location evidence="1">Lysosome</location>
    </subcellularLocation>
</comment>
<comment type="function">
    <text evidence="9">Catalyzes the cleavage of thioester bonds from S-palmitoyl-CoA or S-palmitoyl-N-acetylcysteamine (unbranched structures) but does not have activity against palmitoylcysteine or palmitoylated proteins, branched structures or bulky head groups. Conversely, hydrolyzes both long and short chain fatty acyl-CoA substrate.</text>
</comment>
<gene>
    <name evidence="12" type="primary">LOC108568575</name>
</gene>
<keyword evidence="11" id="KW-1185">Reference proteome</keyword>
<comment type="similarity">
    <text evidence="2">Belongs to the palmitoyl-protein thioesterase family.</text>
</comment>
<name>A0ABM1NEI9_NICVS</name>
<dbReference type="EC" id="3.1.2.2" evidence="7"/>
<accession>A0ABM1NEI9</accession>
<evidence type="ECO:0000256" key="9">
    <source>
        <dbReference type="ARBA" id="ARBA00093353"/>
    </source>
</evidence>
<keyword evidence="6" id="KW-0458">Lysosome</keyword>